<protein>
    <recommendedName>
        <fullName evidence="3">Maturase K</fullName>
    </recommendedName>
</protein>
<dbReference type="EMBL" id="JBEAFC010000003">
    <property type="protein sequence ID" value="KAL1564612.1"/>
    <property type="molecule type" value="Genomic_DNA"/>
</dbReference>
<dbReference type="AlphaFoldDB" id="A0ABD1I819"/>
<organism evidence="1 2">
    <name type="scientific">Salvia divinorum</name>
    <name type="common">Maria pastora</name>
    <name type="synonym">Diviner's sage</name>
    <dbReference type="NCBI Taxonomy" id="28513"/>
    <lineage>
        <taxon>Eukaryota</taxon>
        <taxon>Viridiplantae</taxon>
        <taxon>Streptophyta</taxon>
        <taxon>Embryophyta</taxon>
        <taxon>Tracheophyta</taxon>
        <taxon>Spermatophyta</taxon>
        <taxon>Magnoliopsida</taxon>
        <taxon>eudicotyledons</taxon>
        <taxon>Gunneridae</taxon>
        <taxon>Pentapetalae</taxon>
        <taxon>asterids</taxon>
        <taxon>lamiids</taxon>
        <taxon>Lamiales</taxon>
        <taxon>Lamiaceae</taxon>
        <taxon>Nepetoideae</taxon>
        <taxon>Mentheae</taxon>
        <taxon>Salviinae</taxon>
        <taxon>Salvia</taxon>
        <taxon>Salvia subgen. Calosphace</taxon>
    </lineage>
</organism>
<evidence type="ECO:0000313" key="2">
    <source>
        <dbReference type="Proteomes" id="UP001567538"/>
    </source>
</evidence>
<keyword evidence="2" id="KW-1185">Reference proteome</keyword>
<proteinExistence type="predicted"/>
<reference evidence="1 2" key="1">
    <citation type="submission" date="2024-06" db="EMBL/GenBank/DDBJ databases">
        <title>A chromosome level genome sequence of Diviner's sage (Salvia divinorum).</title>
        <authorList>
            <person name="Ford S.A."/>
            <person name="Ro D.-K."/>
            <person name="Ness R.W."/>
            <person name="Phillips M.A."/>
        </authorList>
    </citation>
    <scope>NUCLEOTIDE SEQUENCE [LARGE SCALE GENOMIC DNA]</scope>
    <source>
        <strain evidence="1">SAF-2024a</strain>
        <tissue evidence="1">Leaf</tissue>
    </source>
</reference>
<comment type="caution">
    <text evidence="1">The sequence shown here is derived from an EMBL/GenBank/DDBJ whole genome shotgun (WGS) entry which is preliminary data.</text>
</comment>
<name>A0ABD1I819_SALDI</name>
<evidence type="ECO:0000313" key="1">
    <source>
        <dbReference type="EMBL" id="KAL1564612.1"/>
    </source>
</evidence>
<sequence>MLLYFRVCSCTRSFLPQNRINEEIPFKLSTERGWCRDLQWLRRFSNHRRLLLAPLLWMSPTILLKHLIYLVPSRDLRKLSRPISDSWILLSNCNHYDVVSLPRSHITKGPTYFIRLKIKAFHATLREETPL</sequence>
<gene>
    <name evidence="1" type="ORF">AAHA92_06931</name>
</gene>
<accession>A0ABD1I819</accession>
<evidence type="ECO:0008006" key="3">
    <source>
        <dbReference type="Google" id="ProtNLM"/>
    </source>
</evidence>
<dbReference type="Proteomes" id="UP001567538">
    <property type="component" value="Unassembled WGS sequence"/>
</dbReference>